<comment type="caution">
    <text evidence="1">The sequence shown here is derived from an EMBL/GenBank/DDBJ whole genome shotgun (WGS) entry which is preliminary data.</text>
</comment>
<gene>
    <name evidence="1" type="ORF">LCGC14_2401190</name>
</gene>
<sequence length="77" mass="9153">MLVSIRRGCGEDGYRSWVNPYKHKNGTRVSLPSWGPQPWRKDWHITTYMITPWTWVWLDGPFDGDYMKFSYIPVGMV</sequence>
<name>A0A0F9BVD9_9ZZZZ</name>
<reference evidence="1" key="1">
    <citation type="journal article" date="2015" name="Nature">
        <title>Complex archaea that bridge the gap between prokaryotes and eukaryotes.</title>
        <authorList>
            <person name="Spang A."/>
            <person name="Saw J.H."/>
            <person name="Jorgensen S.L."/>
            <person name="Zaremba-Niedzwiedzka K."/>
            <person name="Martijn J."/>
            <person name="Lind A.E."/>
            <person name="van Eijk R."/>
            <person name="Schleper C."/>
            <person name="Guy L."/>
            <person name="Ettema T.J."/>
        </authorList>
    </citation>
    <scope>NUCLEOTIDE SEQUENCE</scope>
</reference>
<accession>A0A0F9BVD9</accession>
<proteinExistence type="predicted"/>
<evidence type="ECO:0000313" key="1">
    <source>
        <dbReference type="EMBL" id="KKL25849.1"/>
    </source>
</evidence>
<organism evidence="1">
    <name type="scientific">marine sediment metagenome</name>
    <dbReference type="NCBI Taxonomy" id="412755"/>
    <lineage>
        <taxon>unclassified sequences</taxon>
        <taxon>metagenomes</taxon>
        <taxon>ecological metagenomes</taxon>
    </lineage>
</organism>
<dbReference type="AlphaFoldDB" id="A0A0F9BVD9"/>
<protein>
    <submittedName>
        <fullName evidence="1">Uncharacterized protein</fullName>
    </submittedName>
</protein>
<dbReference type="EMBL" id="LAZR01036060">
    <property type="protein sequence ID" value="KKL25849.1"/>
    <property type="molecule type" value="Genomic_DNA"/>
</dbReference>